<gene>
    <name evidence="10" type="ORF">EBQ10_04595</name>
</gene>
<keyword evidence="4 9" id="KW-1003">Cell membrane</keyword>
<evidence type="ECO:0000256" key="8">
    <source>
        <dbReference type="ARBA" id="ARBA00023136"/>
    </source>
</evidence>
<feature type="transmembrane region" description="Helical" evidence="9">
    <location>
        <begin position="186"/>
        <end position="204"/>
    </location>
</feature>
<dbReference type="AlphaFoldDB" id="A0A380M906"/>
<dbReference type="GO" id="GO:0140359">
    <property type="term" value="F:ABC-type transporter activity"/>
    <property type="evidence" value="ECO:0007669"/>
    <property type="project" value="InterPro"/>
</dbReference>
<keyword evidence="8 9" id="KW-0472">Membrane</keyword>
<feature type="transmembrane region" description="Helical" evidence="9">
    <location>
        <begin position="116"/>
        <end position="142"/>
    </location>
</feature>
<keyword evidence="6 9" id="KW-0812">Transmembrane</keyword>
<keyword evidence="3 9" id="KW-0813">Transport</keyword>
<feature type="transmembrane region" description="Helical" evidence="9">
    <location>
        <begin position="148"/>
        <end position="174"/>
    </location>
</feature>
<protein>
    <recommendedName>
        <fullName evidence="9">Transport permease protein</fullName>
    </recommendedName>
</protein>
<dbReference type="Proteomes" id="UP000275951">
    <property type="component" value="Chromosome"/>
</dbReference>
<dbReference type="InterPro" id="IPR013525">
    <property type="entry name" value="ABC2_TM"/>
</dbReference>
<keyword evidence="5" id="KW-0997">Cell inner membrane</keyword>
<sequence length="283" mass="31570">MSKGSTVSKLAELMESKELLHNLTLREIKGKYKRTALGQLWSLANPIALMIVYSFVFAIVIRVNVAPGDPSGVDLFVLWLMCGLLPWTFFANVVNGSMSAVTGNENLIKKVYFPRWVLVISNTLAAAYQHIFEIAILTLAILLVGSNILLYVPLVALTLVLLALFATGIGFLAAIGNVYFRDTQHFIGIILQLGFYASPIVYPVSYVRQMSDSIGPVLGPVEIIHLYNLNPFVHFAEIFRNLLYDGRWPDWSTFAIICLVSLGVFFLGWATFTKRQDYLAEVL</sequence>
<organism evidence="10 11">
    <name type="scientific">Trueperella pyogenes</name>
    <dbReference type="NCBI Taxonomy" id="1661"/>
    <lineage>
        <taxon>Bacteria</taxon>
        <taxon>Bacillati</taxon>
        <taxon>Actinomycetota</taxon>
        <taxon>Actinomycetes</taxon>
        <taxon>Actinomycetales</taxon>
        <taxon>Actinomycetaceae</taxon>
        <taxon>Trueperella</taxon>
    </lineage>
</organism>
<name>A0A380M906_9ACTO</name>
<dbReference type="PANTHER" id="PTHR30413">
    <property type="entry name" value="INNER MEMBRANE TRANSPORT PERMEASE"/>
    <property type="match status" value="1"/>
</dbReference>
<dbReference type="Pfam" id="PF01061">
    <property type="entry name" value="ABC2_membrane"/>
    <property type="match status" value="1"/>
</dbReference>
<dbReference type="PROSITE" id="PS51012">
    <property type="entry name" value="ABC_TM2"/>
    <property type="match status" value="1"/>
</dbReference>
<reference evidence="10 11" key="1">
    <citation type="submission" date="2018-11" db="EMBL/GenBank/DDBJ databases">
        <title>Multidrug-resistant genes are associated with an 42-kb island TGI1 carrying a complex class 1 integron in a Trueperella pyogenes.</title>
        <authorList>
            <person name="Dong W."/>
        </authorList>
    </citation>
    <scope>NUCLEOTIDE SEQUENCE [LARGE SCALE GENOMIC DNA]</scope>
    <source>
        <strain evidence="10 11">TP4</strain>
    </source>
</reference>
<dbReference type="EMBL" id="CP033905">
    <property type="protein sequence ID" value="AZR06644.1"/>
    <property type="molecule type" value="Genomic_DNA"/>
</dbReference>
<dbReference type="PANTHER" id="PTHR30413:SF8">
    <property type="entry name" value="TRANSPORT PERMEASE PROTEIN"/>
    <property type="match status" value="1"/>
</dbReference>
<dbReference type="InterPro" id="IPR047817">
    <property type="entry name" value="ABC2_TM_bact-type"/>
</dbReference>
<evidence type="ECO:0000256" key="9">
    <source>
        <dbReference type="RuleBase" id="RU361157"/>
    </source>
</evidence>
<evidence type="ECO:0000256" key="5">
    <source>
        <dbReference type="ARBA" id="ARBA00022519"/>
    </source>
</evidence>
<dbReference type="GO" id="GO:0015920">
    <property type="term" value="P:lipopolysaccharide transport"/>
    <property type="evidence" value="ECO:0007669"/>
    <property type="project" value="TreeGrafter"/>
</dbReference>
<evidence type="ECO:0000256" key="4">
    <source>
        <dbReference type="ARBA" id="ARBA00022475"/>
    </source>
</evidence>
<proteinExistence type="inferred from homology"/>
<evidence type="ECO:0000313" key="10">
    <source>
        <dbReference type="EMBL" id="AZR06644.1"/>
    </source>
</evidence>
<comment type="subcellular location">
    <subcellularLocation>
        <location evidence="1">Cell inner membrane</location>
        <topology evidence="1">Multi-pass membrane protein</topology>
    </subcellularLocation>
    <subcellularLocation>
        <location evidence="9">Cell membrane</location>
        <topology evidence="9">Multi-pass membrane protein</topology>
    </subcellularLocation>
</comment>
<evidence type="ECO:0000256" key="6">
    <source>
        <dbReference type="ARBA" id="ARBA00022692"/>
    </source>
</evidence>
<feature type="transmembrane region" description="Helical" evidence="9">
    <location>
        <begin position="251"/>
        <end position="272"/>
    </location>
</feature>
<evidence type="ECO:0000256" key="3">
    <source>
        <dbReference type="ARBA" id="ARBA00022448"/>
    </source>
</evidence>
<evidence type="ECO:0000313" key="11">
    <source>
        <dbReference type="Proteomes" id="UP000275951"/>
    </source>
</evidence>
<evidence type="ECO:0000256" key="1">
    <source>
        <dbReference type="ARBA" id="ARBA00004429"/>
    </source>
</evidence>
<dbReference type="GO" id="GO:0005886">
    <property type="term" value="C:plasma membrane"/>
    <property type="evidence" value="ECO:0007669"/>
    <property type="project" value="UniProtKB-SubCell"/>
</dbReference>
<evidence type="ECO:0000256" key="2">
    <source>
        <dbReference type="ARBA" id="ARBA00007783"/>
    </source>
</evidence>
<evidence type="ECO:0000256" key="7">
    <source>
        <dbReference type="ARBA" id="ARBA00022989"/>
    </source>
</evidence>
<keyword evidence="7 9" id="KW-1133">Transmembrane helix</keyword>
<accession>A0A380M906</accession>
<feature type="transmembrane region" description="Helical" evidence="9">
    <location>
        <begin position="75"/>
        <end position="95"/>
    </location>
</feature>
<comment type="similarity">
    <text evidence="2 9">Belongs to the ABC-2 integral membrane protein family.</text>
</comment>
<feature type="transmembrane region" description="Helical" evidence="9">
    <location>
        <begin position="40"/>
        <end position="63"/>
    </location>
</feature>